<feature type="domain" description="Integrase catalytic" evidence="3">
    <location>
        <begin position="225"/>
        <end position="453"/>
    </location>
</feature>
<gene>
    <name evidence="4" type="ORF">EQ803_24685</name>
</gene>
<evidence type="ECO:0000313" key="4">
    <source>
        <dbReference type="EMBL" id="TFF44227.1"/>
    </source>
</evidence>
<dbReference type="PROSITE" id="PS50994">
    <property type="entry name" value="INTEGRASE"/>
    <property type="match status" value="1"/>
</dbReference>
<feature type="region of interest" description="Disordered" evidence="2">
    <location>
        <begin position="388"/>
        <end position="409"/>
    </location>
</feature>
<dbReference type="InterPro" id="IPR012337">
    <property type="entry name" value="RNaseH-like_sf"/>
</dbReference>
<dbReference type="Gene3D" id="3.30.420.10">
    <property type="entry name" value="Ribonuclease H-like superfamily/Ribonuclease H"/>
    <property type="match status" value="1"/>
</dbReference>
<dbReference type="SUPFAM" id="SSF53098">
    <property type="entry name" value="Ribonuclease H-like"/>
    <property type="match status" value="1"/>
</dbReference>
<evidence type="ECO:0000259" key="3">
    <source>
        <dbReference type="PROSITE" id="PS50994"/>
    </source>
</evidence>
<accession>A0A4Y8T0K3</accession>
<dbReference type="Proteomes" id="UP000297630">
    <property type="component" value="Unassembled WGS sequence"/>
</dbReference>
<organism evidence="4 5">
    <name type="scientific">Bacillus thuringiensis</name>
    <dbReference type="NCBI Taxonomy" id="1428"/>
    <lineage>
        <taxon>Bacteria</taxon>
        <taxon>Bacillati</taxon>
        <taxon>Bacillota</taxon>
        <taxon>Bacilli</taxon>
        <taxon>Bacillales</taxon>
        <taxon>Bacillaceae</taxon>
        <taxon>Bacillus</taxon>
        <taxon>Bacillus cereus group</taxon>
    </lineage>
</organism>
<sequence>MSKRVLEGLKIEDSDLVMANWPQVLIENLTEEELNKFLIRKKAIDLFMTTNTKIYEIEQQVGIHRSEIYRLIRRCLEKDEFEQIMGYRGLVPYKRLKDYNRNDFPMTKADSKNFSGAFNLLLDTYPTLKELIINSYFSKKTKELQVTEPIINIKNLHKKFIDECRHLGIKITEYPFNTKTLAKKSIERFVRSLSKSHFVDVAKRNGDQAFMIAKNTGKGNKNNPMIIRPLERVEFDGHRIDTSIAIIFKTPEGDEIVEVMNRIWILSVIDVATRAVLGYHLCLNKEYSSDDVLMCIRNAIIPWKQRKLTINGLKYSSSANFISNAIPEASYGIWDEFCYDNAKANLAKIVQNKLVNLIGCSINTGPVAVPIRRPIIERFFRTLEQNGFHRLPSTTGSHPKDTKRKKPEENAVKYRISAEHLEELTDVLIAEYNGTPHEGNNNLSPLEVFQQRINRGMTITQLSQERRNEMNFFSLKVTRKVKGHNKEGRRPYVYYEGVKYSNEVLLRSPQLINKSLELLINTDDLRVIKAFLTDGSELGNLTAIGKWGVNPHNLRTRKAINKLKNNKMIHFNQYEDPINVYQNYLEKESIKNKSSRNKLASLNQSKKNRESRYPRETHIEENTIKNSGNLQQNQMEQSKKKANDNQQVDQRILKNTIIL</sequence>
<evidence type="ECO:0000313" key="5">
    <source>
        <dbReference type="Proteomes" id="UP000297630"/>
    </source>
</evidence>
<evidence type="ECO:0000256" key="1">
    <source>
        <dbReference type="ARBA" id="ARBA00002286"/>
    </source>
</evidence>
<dbReference type="GeneID" id="92800168"/>
<dbReference type="InterPro" id="IPR036397">
    <property type="entry name" value="RNaseH_sf"/>
</dbReference>
<protein>
    <recommendedName>
        <fullName evidence="3">Integrase catalytic domain-containing protein</fullName>
    </recommendedName>
</protein>
<comment type="function">
    <text evidence="1">Involved in the transposition of the insertion sequence.</text>
</comment>
<dbReference type="RefSeq" id="WP_000044817.1">
    <property type="nucleotide sequence ID" value="NZ_CP176861.1"/>
</dbReference>
<proteinExistence type="predicted"/>
<name>A0A4Y8T0K3_BACTU</name>
<dbReference type="GO" id="GO:0003676">
    <property type="term" value="F:nucleic acid binding"/>
    <property type="evidence" value="ECO:0007669"/>
    <property type="project" value="InterPro"/>
</dbReference>
<evidence type="ECO:0000256" key="2">
    <source>
        <dbReference type="SAM" id="MobiDB-lite"/>
    </source>
</evidence>
<dbReference type="EMBL" id="SCLP01000015">
    <property type="protein sequence ID" value="TFF44227.1"/>
    <property type="molecule type" value="Genomic_DNA"/>
</dbReference>
<feature type="compositionally biased region" description="Basic and acidic residues" evidence="2">
    <location>
        <begin position="607"/>
        <end position="623"/>
    </location>
</feature>
<reference evidence="4 5" key="1">
    <citation type="submission" date="2019-01" db="EMBL/GenBank/DDBJ databases">
        <title>Draft genome sequence of Bacillus sp. DPC6431.</title>
        <authorList>
            <person name="Arbulu S."/>
            <person name="Murphy K."/>
            <person name="O'Sullivan O."/>
            <person name="Rea M.C."/>
            <person name="Hill C."/>
            <person name="Ross R.P."/>
        </authorList>
    </citation>
    <scope>NUCLEOTIDE SEQUENCE [LARGE SCALE GENOMIC DNA]</scope>
    <source>
        <strain evidence="4 5">DPC6431</strain>
    </source>
</reference>
<dbReference type="OMA" id="TAARPWC"/>
<dbReference type="InterPro" id="IPR001584">
    <property type="entry name" value="Integrase_cat-core"/>
</dbReference>
<comment type="caution">
    <text evidence="4">The sequence shown here is derived from an EMBL/GenBank/DDBJ whole genome shotgun (WGS) entry which is preliminary data.</text>
</comment>
<dbReference type="AlphaFoldDB" id="A0A4Y8T0K3"/>
<dbReference type="GO" id="GO:0015074">
    <property type="term" value="P:DNA integration"/>
    <property type="evidence" value="ECO:0007669"/>
    <property type="project" value="InterPro"/>
</dbReference>
<feature type="region of interest" description="Disordered" evidence="2">
    <location>
        <begin position="595"/>
        <end position="648"/>
    </location>
</feature>
<feature type="compositionally biased region" description="Polar residues" evidence="2">
    <location>
        <begin position="624"/>
        <end position="636"/>
    </location>
</feature>